<proteinExistence type="predicted"/>
<dbReference type="Proteomes" id="UP000824782">
    <property type="component" value="Unassembled WGS sequence"/>
</dbReference>
<dbReference type="InterPro" id="IPR024152">
    <property type="entry name" value="Inh_kappa-B_kinase-int"/>
</dbReference>
<evidence type="ECO:0000313" key="2">
    <source>
        <dbReference type="EMBL" id="KAG8579672.1"/>
    </source>
</evidence>
<accession>A0AAV7C3X7</accession>
<dbReference type="SUPFAM" id="SSF57997">
    <property type="entry name" value="Tropomyosin"/>
    <property type="match status" value="1"/>
</dbReference>
<dbReference type="EMBL" id="WNYA01000004">
    <property type="protein sequence ID" value="KAG8579672.1"/>
    <property type="molecule type" value="Genomic_DNA"/>
</dbReference>
<dbReference type="PANTHER" id="PTHR21734">
    <property type="entry name" value="INHIBITOR OF NUCLEAR FACTOR KAPPA-B KINASE-INTERACTING PROTEIN"/>
    <property type="match status" value="1"/>
</dbReference>
<keyword evidence="3" id="KW-1185">Reference proteome</keyword>
<dbReference type="AlphaFoldDB" id="A0AAV7C3X7"/>
<reference evidence="2" key="1">
    <citation type="thesis" date="2020" institute="ProQuest LLC" country="789 East Eisenhower Parkway, Ann Arbor, MI, USA">
        <title>Comparative Genomics and Chromosome Evolution.</title>
        <authorList>
            <person name="Mudd A.B."/>
        </authorList>
    </citation>
    <scope>NUCLEOTIDE SEQUENCE</scope>
    <source>
        <strain evidence="2">237g6f4</strain>
        <tissue evidence="2">Blood</tissue>
    </source>
</reference>
<gene>
    <name evidence="2" type="ORF">GDO81_010998</name>
</gene>
<feature type="coiled-coil region" evidence="1">
    <location>
        <begin position="26"/>
        <end position="102"/>
    </location>
</feature>
<organism evidence="2 3">
    <name type="scientific">Engystomops pustulosus</name>
    <name type="common">Tungara frog</name>
    <name type="synonym">Physalaemus pustulosus</name>
    <dbReference type="NCBI Taxonomy" id="76066"/>
    <lineage>
        <taxon>Eukaryota</taxon>
        <taxon>Metazoa</taxon>
        <taxon>Chordata</taxon>
        <taxon>Craniata</taxon>
        <taxon>Vertebrata</taxon>
        <taxon>Euteleostomi</taxon>
        <taxon>Amphibia</taxon>
        <taxon>Batrachia</taxon>
        <taxon>Anura</taxon>
        <taxon>Neobatrachia</taxon>
        <taxon>Hyloidea</taxon>
        <taxon>Leptodactylidae</taxon>
        <taxon>Leiuperinae</taxon>
        <taxon>Engystomops</taxon>
    </lineage>
</organism>
<name>A0AAV7C3X7_ENGPU</name>
<dbReference type="PANTHER" id="PTHR21734:SF10">
    <property type="entry name" value="INHIBITOR OF NUCLEAR FACTOR KAPPA-B KINASE-INTERACTING PROTEIN"/>
    <property type="match status" value="1"/>
</dbReference>
<keyword evidence="1" id="KW-0175">Coiled coil</keyword>
<evidence type="ECO:0008006" key="4">
    <source>
        <dbReference type="Google" id="ProtNLM"/>
    </source>
</evidence>
<evidence type="ECO:0000313" key="3">
    <source>
        <dbReference type="Proteomes" id="UP000824782"/>
    </source>
</evidence>
<evidence type="ECO:0000256" key="1">
    <source>
        <dbReference type="SAM" id="Coils"/>
    </source>
</evidence>
<protein>
    <recommendedName>
        <fullName evidence="4">Inhibitor of nuclear factor kappa-B kinase-interacting protein</fullName>
    </recommendedName>
</protein>
<comment type="caution">
    <text evidence="2">The sequence shown here is derived from an EMBL/GenBank/DDBJ whole genome shotgun (WGS) entry which is preliminary data.</text>
</comment>
<sequence length="232" mass="26176">MSWHIEQLQKDIANIEQWTRIVSSKREQLEVNLTALEQAVSQVDQTTTGISKEVSAKIATVKTDVRRISGMETDVVSLTESVNELEKKLEKVEKETAKKIGDALASSVERMTSLKSSVSRNSDRIDLIKIRLKELRGNFTDNSDKLSGLESDRLKVLQAVNFANELKPKVFMIKQDLARLEAMINDLSLRIGRLASDLQNREKDINLLSDKMYNLTAMKSQVLDLSNKISNV</sequence>